<name>E8N2C5_ANATU</name>
<feature type="transmembrane region" description="Helical" evidence="1">
    <location>
        <begin position="339"/>
        <end position="361"/>
    </location>
</feature>
<feature type="transmembrane region" description="Helical" evidence="1">
    <location>
        <begin position="368"/>
        <end position="385"/>
    </location>
</feature>
<sequence>MRRFFLSLYAALLAFFFAQVFSAQVLGLTGIYRAITAIPLTLLLTILAILVYWRWSGNAFLAQLPEEIAFPAWANRTLAIVGMLLVLAIAVLPTALWPLSPVSETLHWDAGAYHFPKAVELYKSGNVWDLSIPYGEFPFGYESMLSFALLVAGKETFFGLVHALTALTVFLGLWLMARRATTLPDGVLMFLLGLIFVSEAVTVKANPFYIFLDQSHMIGKNDLFLAMGVIAAFAHAPLGRAPQNSRVHLPGLVYATLLVLATKPAGMFAVTPLWLPVLWDWFKGWKNTPRWRELGFATFFIVPGGLWAVRNLFIIHTIFPEGVWEMNEWSIANNLTNPYFYNYLPRNFVFLLLVLGISLLLTLLRRKPYWRISVAFLILFVGFIFTPESGFMKTTQVPTQTAWRLGIALVAYEVVVLLALFEPLINAVLKRLPAWIIAAPAVLIALGLMIYTRDLYRLNPQNAIVLRDEFREPVGVDGYHSAYDFVQKNLRNAVIQIEGGVFYYMYGPGYTNSPTKLHYPLGREHMVPQLDPQYLVVIPHGDPFEPSADFMKKWKIIYRDPEGIVLERIAP</sequence>
<dbReference type="Proteomes" id="UP000008922">
    <property type="component" value="Chromosome"/>
</dbReference>
<keyword evidence="3" id="KW-1185">Reference proteome</keyword>
<feature type="transmembrane region" description="Helical" evidence="1">
    <location>
        <begin position="296"/>
        <end position="319"/>
    </location>
</feature>
<accession>E8N2C5</accession>
<feature type="transmembrane region" description="Helical" evidence="1">
    <location>
        <begin position="252"/>
        <end position="275"/>
    </location>
</feature>
<organism evidence="2 3">
    <name type="scientific">Anaerolinea thermophila (strain DSM 14523 / JCM 11388 / NBRC 100420 / UNI-1)</name>
    <dbReference type="NCBI Taxonomy" id="926569"/>
    <lineage>
        <taxon>Bacteria</taxon>
        <taxon>Bacillati</taxon>
        <taxon>Chloroflexota</taxon>
        <taxon>Anaerolineae</taxon>
        <taxon>Anaerolineales</taxon>
        <taxon>Anaerolineaceae</taxon>
        <taxon>Anaerolinea</taxon>
    </lineage>
</organism>
<protein>
    <submittedName>
        <fullName evidence="2">Hypothetical membrane protein</fullName>
    </submittedName>
</protein>
<dbReference type="AlphaFoldDB" id="E8N2C5"/>
<keyword evidence="1" id="KW-0472">Membrane</keyword>
<reference evidence="2 3" key="1">
    <citation type="submission" date="2010-12" db="EMBL/GenBank/DDBJ databases">
        <title>Whole genome sequence of Anaerolinea thermophila UNI-1.</title>
        <authorList>
            <person name="Narita-Yamada S."/>
            <person name="Kishi E."/>
            <person name="Watanabe Y."/>
            <person name="Takasaki K."/>
            <person name="Ankai A."/>
            <person name="Oguchi A."/>
            <person name="Fukui S."/>
            <person name="Takahashi M."/>
            <person name="Yashiro I."/>
            <person name="Hosoyama A."/>
            <person name="Sekiguchi Y."/>
            <person name="Hanada S."/>
            <person name="Fujita N."/>
        </authorList>
    </citation>
    <scope>NUCLEOTIDE SEQUENCE [LARGE SCALE GENOMIC DNA]</scope>
    <source>
        <strain evidence="3">DSM 14523 / JCM 11388 / NBRC 100420 / UNI-1</strain>
    </source>
</reference>
<keyword evidence="1" id="KW-0812">Transmembrane</keyword>
<dbReference type="eggNOG" id="ENOG502ZDQC">
    <property type="taxonomic scope" value="Bacteria"/>
</dbReference>
<feature type="transmembrane region" description="Helical" evidence="1">
    <location>
        <begin position="189"/>
        <end position="211"/>
    </location>
</feature>
<dbReference type="KEGG" id="atm:ANT_06970"/>
<dbReference type="InParanoid" id="E8N2C5"/>
<keyword evidence="1" id="KW-1133">Transmembrane helix</keyword>
<dbReference type="RefSeq" id="WP_013559125.1">
    <property type="nucleotide sequence ID" value="NC_014960.1"/>
</dbReference>
<feature type="transmembrane region" description="Helical" evidence="1">
    <location>
        <begin position="157"/>
        <end position="177"/>
    </location>
</feature>
<feature type="transmembrane region" description="Helical" evidence="1">
    <location>
        <begin position="223"/>
        <end position="240"/>
    </location>
</feature>
<evidence type="ECO:0000313" key="3">
    <source>
        <dbReference type="Proteomes" id="UP000008922"/>
    </source>
</evidence>
<proteinExistence type="predicted"/>
<dbReference type="EMBL" id="AP012029">
    <property type="protein sequence ID" value="BAJ62731.1"/>
    <property type="molecule type" value="Genomic_DNA"/>
</dbReference>
<evidence type="ECO:0000313" key="2">
    <source>
        <dbReference type="EMBL" id="BAJ62731.1"/>
    </source>
</evidence>
<dbReference type="HOGENOM" id="CLU_433276_0_0_0"/>
<feature type="transmembrane region" description="Helical" evidence="1">
    <location>
        <begin position="405"/>
        <end position="425"/>
    </location>
</feature>
<feature type="transmembrane region" description="Helical" evidence="1">
    <location>
        <begin position="432"/>
        <end position="451"/>
    </location>
</feature>
<feature type="transmembrane region" description="Helical" evidence="1">
    <location>
        <begin position="32"/>
        <end position="53"/>
    </location>
</feature>
<evidence type="ECO:0000256" key="1">
    <source>
        <dbReference type="SAM" id="Phobius"/>
    </source>
</evidence>
<dbReference type="OrthoDB" id="144262at2"/>
<dbReference type="STRING" id="926569.ANT_06970"/>
<feature type="transmembrane region" description="Helical" evidence="1">
    <location>
        <begin position="73"/>
        <end position="97"/>
    </location>
</feature>
<gene>
    <name evidence="2" type="ordered locus">ANT_06970</name>
</gene>